<protein>
    <submittedName>
        <fullName evidence="2">Uncharacterized protein</fullName>
    </submittedName>
</protein>
<feature type="compositionally biased region" description="Polar residues" evidence="1">
    <location>
        <begin position="140"/>
        <end position="152"/>
    </location>
</feature>
<evidence type="ECO:0000313" key="3">
    <source>
        <dbReference type="Proteomes" id="UP001187315"/>
    </source>
</evidence>
<proteinExistence type="predicted"/>
<evidence type="ECO:0000256" key="1">
    <source>
        <dbReference type="SAM" id="MobiDB-lite"/>
    </source>
</evidence>
<comment type="caution">
    <text evidence="2">The sequence shown here is derived from an EMBL/GenBank/DDBJ whole genome shotgun (WGS) entry which is preliminary data.</text>
</comment>
<keyword evidence="3" id="KW-1185">Reference proteome</keyword>
<feature type="region of interest" description="Disordered" evidence="1">
    <location>
        <begin position="191"/>
        <end position="210"/>
    </location>
</feature>
<reference evidence="2" key="1">
    <citation type="submission" date="2023-08" db="EMBL/GenBank/DDBJ databases">
        <title>Pelteobagrus vachellii genome.</title>
        <authorList>
            <person name="Liu H."/>
        </authorList>
    </citation>
    <scope>NUCLEOTIDE SEQUENCE</scope>
    <source>
        <strain evidence="2">PRFRI_2022a</strain>
        <tissue evidence="2">Muscle</tissue>
    </source>
</reference>
<evidence type="ECO:0000313" key="2">
    <source>
        <dbReference type="EMBL" id="KAK2840600.1"/>
    </source>
</evidence>
<dbReference type="EMBL" id="JAVHJS010000012">
    <property type="protein sequence ID" value="KAK2840600.1"/>
    <property type="molecule type" value="Genomic_DNA"/>
</dbReference>
<gene>
    <name evidence="2" type="ORF">Q7C36_012179</name>
</gene>
<accession>A0AA88SK29</accession>
<name>A0AA88SK29_TACVA</name>
<feature type="compositionally biased region" description="Low complexity" evidence="1">
    <location>
        <begin position="163"/>
        <end position="175"/>
    </location>
</feature>
<feature type="region of interest" description="Disordered" evidence="1">
    <location>
        <begin position="137"/>
        <end position="177"/>
    </location>
</feature>
<dbReference type="AlphaFoldDB" id="A0AA88SK29"/>
<sequence length="210" mass="23152">MTFQVRRQLMKTWINITRGPDIISIVLKGLTDRNISASFGFSLRLKNVTNICRTFWKFPEPKKGHCSTQTCGLNMTCNEDPREPGSAAPRAPGTGDVLCDTEQQLKVNSMRIRVLEQENVSLIKTLAKLKDAQTIRLSAGDQTPGPNSGSSETGRRATENQMSSISSSSSVSSASTVALHHQTLSLSVVPEQKWRPAARTRSAVVNRRRK</sequence>
<organism evidence="2 3">
    <name type="scientific">Tachysurus vachellii</name>
    <name type="common">Darkbarbel catfish</name>
    <name type="synonym">Pelteobagrus vachellii</name>
    <dbReference type="NCBI Taxonomy" id="175792"/>
    <lineage>
        <taxon>Eukaryota</taxon>
        <taxon>Metazoa</taxon>
        <taxon>Chordata</taxon>
        <taxon>Craniata</taxon>
        <taxon>Vertebrata</taxon>
        <taxon>Euteleostomi</taxon>
        <taxon>Actinopterygii</taxon>
        <taxon>Neopterygii</taxon>
        <taxon>Teleostei</taxon>
        <taxon>Ostariophysi</taxon>
        <taxon>Siluriformes</taxon>
        <taxon>Bagridae</taxon>
        <taxon>Tachysurus</taxon>
    </lineage>
</organism>
<dbReference type="Proteomes" id="UP001187315">
    <property type="component" value="Unassembled WGS sequence"/>
</dbReference>